<comment type="caution">
    <text evidence="3">The sequence shown here is derived from an EMBL/GenBank/DDBJ whole genome shotgun (WGS) entry which is preliminary data.</text>
</comment>
<dbReference type="AlphaFoldDB" id="A0A6D2IL85"/>
<reference evidence="3" key="1">
    <citation type="submission" date="2020-01" db="EMBL/GenBank/DDBJ databases">
        <authorList>
            <person name="Mishra B."/>
        </authorList>
    </citation>
    <scope>NUCLEOTIDE SEQUENCE [LARGE SCALE GENOMIC DNA]</scope>
</reference>
<organism evidence="3 4">
    <name type="scientific">Microthlaspi erraticum</name>
    <dbReference type="NCBI Taxonomy" id="1685480"/>
    <lineage>
        <taxon>Eukaryota</taxon>
        <taxon>Viridiplantae</taxon>
        <taxon>Streptophyta</taxon>
        <taxon>Embryophyta</taxon>
        <taxon>Tracheophyta</taxon>
        <taxon>Spermatophyta</taxon>
        <taxon>Magnoliopsida</taxon>
        <taxon>eudicotyledons</taxon>
        <taxon>Gunneridae</taxon>
        <taxon>Pentapetalae</taxon>
        <taxon>rosids</taxon>
        <taxon>malvids</taxon>
        <taxon>Brassicales</taxon>
        <taxon>Brassicaceae</taxon>
        <taxon>Coluteocarpeae</taxon>
        <taxon>Microthlaspi</taxon>
    </lineage>
</organism>
<keyword evidence="4" id="KW-1185">Reference proteome</keyword>
<gene>
    <name evidence="3" type="ORF">MERR_LOCUS13673</name>
</gene>
<sequence length="167" mass="18413">MTRLKLGGEKKISLEEYVDFFVSDKSIDFTISYLNQRIVGEAVYALDLLDLSRSTLKQIAVSPSASPTLDEVITDIETLKWQECCLTSLEIINSGELAPAVAKPKRKSSKRKKTTKKKSQKLGDANCVGDENETLMLMALKRKKKKSIRSVNEAAAAAKSTCIVTTP</sequence>
<dbReference type="EMBL" id="CACVBM020001051">
    <property type="protein sequence ID" value="CAA7026438.1"/>
    <property type="molecule type" value="Genomic_DNA"/>
</dbReference>
<accession>A0A6D2IL85</accession>
<dbReference type="Pfam" id="PF25042">
    <property type="entry name" value="DUF7787"/>
    <property type="match status" value="1"/>
</dbReference>
<dbReference type="OrthoDB" id="692230at2759"/>
<feature type="domain" description="DUF7787" evidence="2">
    <location>
        <begin position="9"/>
        <end position="38"/>
    </location>
</feature>
<evidence type="ECO:0000259" key="2">
    <source>
        <dbReference type="Pfam" id="PF25042"/>
    </source>
</evidence>
<dbReference type="PANTHER" id="PTHR35096:SF8">
    <property type="entry name" value="OS03G0308600 PROTEIN"/>
    <property type="match status" value="1"/>
</dbReference>
<feature type="compositionally biased region" description="Basic residues" evidence="1">
    <location>
        <begin position="103"/>
        <end position="120"/>
    </location>
</feature>
<protein>
    <recommendedName>
        <fullName evidence="2">DUF7787 domain-containing protein</fullName>
    </recommendedName>
</protein>
<evidence type="ECO:0000256" key="1">
    <source>
        <dbReference type="SAM" id="MobiDB-lite"/>
    </source>
</evidence>
<proteinExistence type="predicted"/>
<name>A0A6D2IL85_9BRAS</name>
<dbReference type="InterPro" id="IPR056689">
    <property type="entry name" value="DUF7787"/>
</dbReference>
<evidence type="ECO:0000313" key="3">
    <source>
        <dbReference type="EMBL" id="CAA7026438.1"/>
    </source>
</evidence>
<dbReference type="Proteomes" id="UP000467841">
    <property type="component" value="Unassembled WGS sequence"/>
</dbReference>
<feature type="region of interest" description="Disordered" evidence="1">
    <location>
        <begin position="102"/>
        <end position="125"/>
    </location>
</feature>
<dbReference type="PANTHER" id="PTHR35096">
    <property type="entry name" value="BNAA08G28570D PROTEIN"/>
    <property type="match status" value="1"/>
</dbReference>
<evidence type="ECO:0000313" key="4">
    <source>
        <dbReference type="Proteomes" id="UP000467841"/>
    </source>
</evidence>